<protein>
    <submittedName>
        <fullName evidence="2">Smr/MutS family protein</fullName>
    </submittedName>
</protein>
<dbReference type="EMBL" id="CP157743">
    <property type="protein sequence ID" value="XBS20211.1"/>
    <property type="molecule type" value="Genomic_DNA"/>
</dbReference>
<dbReference type="SMART" id="SM00463">
    <property type="entry name" value="SMR"/>
    <property type="match status" value="1"/>
</dbReference>
<accession>A0AAU7NUC5</accession>
<dbReference type="AlphaFoldDB" id="A0AAU7NUC5"/>
<dbReference type="RefSeq" id="WP_349431541.1">
    <property type="nucleotide sequence ID" value="NZ_CP157743.1"/>
</dbReference>
<organism evidence="2 3">
    <name type="scientific">Methylomarinum roseum</name>
    <dbReference type="NCBI Taxonomy" id="3067653"/>
    <lineage>
        <taxon>Bacteria</taxon>
        <taxon>Pseudomonadati</taxon>
        <taxon>Pseudomonadota</taxon>
        <taxon>Gammaproteobacteria</taxon>
        <taxon>Methylococcales</taxon>
        <taxon>Methylococcaceae</taxon>
        <taxon>Methylomarinum</taxon>
    </lineage>
</organism>
<dbReference type="PANTHER" id="PTHR35562">
    <property type="entry name" value="DNA ENDONUCLEASE SMRA-RELATED"/>
    <property type="match status" value="1"/>
</dbReference>
<dbReference type="PROSITE" id="PS50828">
    <property type="entry name" value="SMR"/>
    <property type="match status" value="1"/>
</dbReference>
<evidence type="ECO:0000313" key="2">
    <source>
        <dbReference type="EMBL" id="XBS20211.1"/>
    </source>
</evidence>
<dbReference type="Pfam" id="PF01713">
    <property type="entry name" value="Smr"/>
    <property type="match status" value="1"/>
</dbReference>
<feature type="domain" description="Smr" evidence="1">
    <location>
        <begin position="95"/>
        <end position="176"/>
    </location>
</feature>
<name>A0AAU7NUC5_9GAMM</name>
<reference evidence="2 3" key="1">
    <citation type="journal article" date="2024" name="Microbiology">
        <title>Methylomarinum rosea sp. nov., a novel halophilic methanotrophic bacterium from the hypersaline Lake Elton.</title>
        <authorList>
            <person name="Suleimanov R.Z."/>
            <person name="Oshkin I.Y."/>
            <person name="Danilova O.V."/>
            <person name="Suzina N.E."/>
            <person name="Dedysh S.N."/>
        </authorList>
    </citation>
    <scope>NUCLEOTIDE SEQUENCE [LARGE SCALE GENOMIC DNA]</scope>
    <source>
        <strain evidence="2 3">Ch1-1</strain>
    </source>
</reference>
<gene>
    <name evidence="2" type="ORF">Q9L42_017955</name>
</gene>
<dbReference type="InterPro" id="IPR002625">
    <property type="entry name" value="Smr_dom"/>
</dbReference>
<dbReference type="Proteomes" id="UP001225378">
    <property type="component" value="Chromosome"/>
</dbReference>
<sequence>MTKKILSAEDSALFRQTIGKVIAVKKENVALKPARKPRPRPLSQTFERDNPLEKVIDTALETLSHEDKLSFIAPGLQKNVLKKLRKGYYGLDADIDLHGLSSQVAKQHLLNFLHHCVEDGCRCVHIIHGKGYRSPEHHPVLKNDVNLWLRQHKDVLAFCSTPPKDGGTGAVFVLLKLSEKYGEQDGAEY</sequence>
<dbReference type="Gene3D" id="3.30.1370.110">
    <property type="match status" value="1"/>
</dbReference>
<dbReference type="SUPFAM" id="SSF160443">
    <property type="entry name" value="SMR domain-like"/>
    <property type="match status" value="1"/>
</dbReference>
<proteinExistence type="predicted"/>
<dbReference type="InterPro" id="IPR036063">
    <property type="entry name" value="Smr_dom_sf"/>
</dbReference>
<evidence type="ECO:0000259" key="1">
    <source>
        <dbReference type="PROSITE" id="PS50828"/>
    </source>
</evidence>
<dbReference type="KEGG" id="mech:Q9L42_017955"/>
<evidence type="ECO:0000313" key="3">
    <source>
        <dbReference type="Proteomes" id="UP001225378"/>
    </source>
</evidence>
<keyword evidence="3" id="KW-1185">Reference proteome</keyword>
<dbReference type="PANTHER" id="PTHR35562:SF2">
    <property type="entry name" value="DNA ENDONUCLEASE SMRA-RELATED"/>
    <property type="match status" value="1"/>
</dbReference>